<gene>
    <name evidence="2" type="ORF">H8N03_02690</name>
</gene>
<evidence type="ECO:0000256" key="1">
    <source>
        <dbReference type="SAM" id="MobiDB-lite"/>
    </source>
</evidence>
<comment type="caution">
    <text evidence="2">The sequence shown here is derived from an EMBL/GenBank/DDBJ whole genome shotgun (WGS) entry which is preliminary data.</text>
</comment>
<name>A0A923MNA6_9BURK</name>
<reference evidence="2" key="1">
    <citation type="submission" date="2020-08" db="EMBL/GenBank/DDBJ databases">
        <title>Ramlibacter sp. USB13 16S ribosomal RNA gene genome sequencing and assembly.</title>
        <authorList>
            <person name="Kang M."/>
        </authorList>
    </citation>
    <scope>NUCLEOTIDE SEQUENCE</scope>
    <source>
        <strain evidence="2">USB13</strain>
    </source>
</reference>
<proteinExistence type="predicted"/>
<evidence type="ECO:0000313" key="2">
    <source>
        <dbReference type="EMBL" id="MBC5781833.1"/>
    </source>
</evidence>
<dbReference type="RefSeq" id="WP_187074572.1">
    <property type="nucleotide sequence ID" value="NZ_JACORT010000001.1"/>
</dbReference>
<dbReference type="EMBL" id="JACORT010000001">
    <property type="protein sequence ID" value="MBC5781833.1"/>
    <property type="molecule type" value="Genomic_DNA"/>
</dbReference>
<dbReference type="AlphaFoldDB" id="A0A923MNA6"/>
<feature type="region of interest" description="Disordered" evidence="1">
    <location>
        <begin position="68"/>
        <end position="92"/>
    </location>
</feature>
<dbReference type="Proteomes" id="UP000608513">
    <property type="component" value="Unassembled WGS sequence"/>
</dbReference>
<accession>A0A923MNA6</accession>
<protein>
    <submittedName>
        <fullName evidence="2">Uncharacterized protein</fullName>
    </submittedName>
</protein>
<sequence>MKRPGRLVPIAAALAAVLLLALSWYLRSWGGVAFVAVAAAGYAWYRVQVARGEAAERFFSDAGEDTRLTSFQAGSPSEMPPLERGPGEPPTH</sequence>
<organism evidence="2 3">
    <name type="scientific">Ramlibacter cellulosilyticus</name>
    <dbReference type="NCBI Taxonomy" id="2764187"/>
    <lineage>
        <taxon>Bacteria</taxon>
        <taxon>Pseudomonadati</taxon>
        <taxon>Pseudomonadota</taxon>
        <taxon>Betaproteobacteria</taxon>
        <taxon>Burkholderiales</taxon>
        <taxon>Comamonadaceae</taxon>
        <taxon>Ramlibacter</taxon>
    </lineage>
</organism>
<keyword evidence="3" id="KW-1185">Reference proteome</keyword>
<evidence type="ECO:0000313" key="3">
    <source>
        <dbReference type="Proteomes" id="UP000608513"/>
    </source>
</evidence>